<gene>
    <name evidence="10" type="ORF">O6P43_013388</name>
</gene>
<keyword evidence="9" id="KW-0732">Signal</keyword>
<dbReference type="NCBIfam" id="TIGR00820">
    <property type="entry name" value="zip"/>
    <property type="match status" value="1"/>
</dbReference>
<protein>
    <submittedName>
        <fullName evidence="10">Zinc transporter protein</fullName>
    </submittedName>
</protein>
<dbReference type="GO" id="GO:0005385">
    <property type="term" value="F:zinc ion transmembrane transporter activity"/>
    <property type="evidence" value="ECO:0007669"/>
    <property type="project" value="InterPro"/>
</dbReference>
<evidence type="ECO:0000256" key="4">
    <source>
        <dbReference type="ARBA" id="ARBA00022692"/>
    </source>
</evidence>
<feature type="transmembrane region" description="Helical" evidence="8">
    <location>
        <begin position="263"/>
        <end position="282"/>
    </location>
</feature>
<feature type="transmembrane region" description="Helical" evidence="8">
    <location>
        <begin position="48"/>
        <end position="70"/>
    </location>
</feature>
<name>A0AAD7M3R3_QUISA</name>
<keyword evidence="7 8" id="KW-0472">Membrane</keyword>
<comment type="caution">
    <text evidence="10">The sequence shown here is derived from an EMBL/GenBank/DDBJ whole genome shotgun (WGS) entry which is preliminary data.</text>
</comment>
<feature type="signal peptide" evidence="9">
    <location>
        <begin position="1"/>
        <end position="29"/>
    </location>
</feature>
<keyword evidence="3 8" id="KW-0813">Transport</keyword>
<dbReference type="GO" id="GO:0005886">
    <property type="term" value="C:plasma membrane"/>
    <property type="evidence" value="ECO:0007669"/>
    <property type="project" value="TreeGrafter"/>
</dbReference>
<evidence type="ECO:0000256" key="5">
    <source>
        <dbReference type="ARBA" id="ARBA00022989"/>
    </source>
</evidence>
<dbReference type="AlphaFoldDB" id="A0AAD7M3R3"/>
<keyword evidence="4 8" id="KW-0812">Transmembrane</keyword>
<evidence type="ECO:0000256" key="2">
    <source>
        <dbReference type="ARBA" id="ARBA00006939"/>
    </source>
</evidence>
<keyword evidence="11" id="KW-1185">Reference proteome</keyword>
<evidence type="ECO:0000256" key="6">
    <source>
        <dbReference type="ARBA" id="ARBA00023065"/>
    </source>
</evidence>
<keyword evidence="5 8" id="KW-1133">Transmembrane helix</keyword>
<dbReference type="PANTHER" id="PTHR11040">
    <property type="entry name" value="ZINC/IRON TRANSPORTER"/>
    <property type="match status" value="1"/>
</dbReference>
<dbReference type="KEGG" id="qsa:O6P43_013388"/>
<evidence type="ECO:0000256" key="8">
    <source>
        <dbReference type="RuleBase" id="RU362088"/>
    </source>
</evidence>
<dbReference type="PANTHER" id="PTHR11040:SF71">
    <property type="entry name" value="ZIP METAL ION TRANSPORTER FAMILY PROTEIN"/>
    <property type="match status" value="1"/>
</dbReference>
<evidence type="ECO:0000256" key="3">
    <source>
        <dbReference type="ARBA" id="ARBA00022448"/>
    </source>
</evidence>
<reference evidence="10" key="1">
    <citation type="journal article" date="2023" name="Science">
        <title>Elucidation of the pathway for biosynthesis of saponin adjuvants from the soapbark tree.</title>
        <authorList>
            <person name="Reed J."/>
            <person name="Orme A."/>
            <person name="El-Demerdash A."/>
            <person name="Owen C."/>
            <person name="Martin L.B.B."/>
            <person name="Misra R.C."/>
            <person name="Kikuchi S."/>
            <person name="Rejzek M."/>
            <person name="Martin A.C."/>
            <person name="Harkess A."/>
            <person name="Leebens-Mack J."/>
            <person name="Louveau T."/>
            <person name="Stephenson M.J."/>
            <person name="Osbourn A."/>
        </authorList>
    </citation>
    <scope>NUCLEOTIDE SEQUENCE</scope>
    <source>
        <strain evidence="10">S10</strain>
    </source>
</reference>
<organism evidence="10 11">
    <name type="scientific">Quillaja saponaria</name>
    <name type="common">Soap bark tree</name>
    <dbReference type="NCBI Taxonomy" id="32244"/>
    <lineage>
        <taxon>Eukaryota</taxon>
        <taxon>Viridiplantae</taxon>
        <taxon>Streptophyta</taxon>
        <taxon>Embryophyta</taxon>
        <taxon>Tracheophyta</taxon>
        <taxon>Spermatophyta</taxon>
        <taxon>Magnoliopsida</taxon>
        <taxon>eudicotyledons</taxon>
        <taxon>Gunneridae</taxon>
        <taxon>Pentapetalae</taxon>
        <taxon>rosids</taxon>
        <taxon>fabids</taxon>
        <taxon>Fabales</taxon>
        <taxon>Quillajaceae</taxon>
        <taxon>Quillaja</taxon>
    </lineage>
</organism>
<proteinExistence type="inferred from homology"/>
<feature type="transmembrane region" description="Helical" evidence="8">
    <location>
        <begin position="330"/>
        <end position="351"/>
    </location>
</feature>
<comment type="caution">
    <text evidence="8">Lacks conserved residue(s) required for the propagation of feature annotation.</text>
</comment>
<dbReference type="EMBL" id="JARAOO010000005">
    <property type="protein sequence ID" value="KAJ7969414.1"/>
    <property type="molecule type" value="Genomic_DNA"/>
</dbReference>
<accession>A0AAD7M3R3</accession>
<evidence type="ECO:0000313" key="11">
    <source>
        <dbReference type="Proteomes" id="UP001163823"/>
    </source>
</evidence>
<sequence length="356" mass="38892">MIRFLFTCSSKKLLIILFLILLQPISVFSKCICEVEEEDQNSSKAQKLKIVAIASILVASVFGVCLPILAKNLSSYLNPENDIYFLLKAFAAGVILATGFIHILPDAFETLRSPCIGENPWHKFPFTGLVAMLAAIGTLMMESFATGYHKRSELRKAQPVNIGNEENDNNDEGDAHGSHVQWFCIVLERSNSSNLVRHRIISQVLELGIVVHSVIVGISIGASQSPNTIKTLVAALSFHQFFEGMGLGGCISQAQFKCHTISFMVLFFCLTTPIGIVIGIGMSNMYSMNSPTALIVQGLLLSASAGILIYMALVDLLATDFMNPKMLCNFRLQLGANFTLLLGVCFMSLLAKWGEA</sequence>
<feature type="transmembrane region" description="Helical" evidence="8">
    <location>
        <begin position="124"/>
        <end position="145"/>
    </location>
</feature>
<dbReference type="InterPro" id="IPR004698">
    <property type="entry name" value="Zn/Fe_permease_fun/pln"/>
</dbReference>
<evidence type="ECO:0000256" key="7">
    <source>
        <dbReference type="ARBA" id="ARBA00023136"/>
    </source>
</evidence>
<dbReference type="InterPro" id="IPR003689">
    <property type="entry name" value="ZIP"/>
</dbReference>
<comment type="similarity">
    <text evidence="2 8">Belongs to the ZIP transporter (TC 2.A.5) family.</text>
</comment>
<feature type="transmembrane region" description="Helical" evidence="8">
    <location>
        <begin position="82"/>
        <end position="104"/>
    </location>
</feature>
<keyword evidence="6 8" id="KW-0406">Ion transport</keyword>
<dbReference type="Pfam" id="PF02535">
    <property type="entry name" value="Zip"/>
    <property type="match status" value="1"/>
</dbReference>
<evidence type="ECO:0000256" key="9">
    <source>
        <dbReference type="SAM" id="SignalP"/>
    </source>
</evidence>
<dbReference type="Proteomes" id="UP001163823">
    <property type="component" value="Chromosome 5"/>
</dbReference>
<evidence type="ECO:0000313" key="10">
    <source>
        <dbReference type="EMBL" id="KAJ7969414.1"/>
    </source>
</evidence>
<feature type="transmembrane region" description="Helical" evidence="8">
    <location>
        <begin position="294"/>
        <end position="318"/>
    </location>
</feature>
<comment type="subcellular location">
    <subcellularLocation>
        <location evidence="1 8">Membrane</location>
        <topology evidence="1 8">Multi-pass membrane protein</topology>
    </subcellularLocation>
</comment>
<evidence type="ECO:0000256" key="1">
    <source>
        <dbReference type="ARBA" id="ARBA00004141"/>
    </source>
</evidence>
<feature type="chain" id="PRO_5041914536" evidence="9">
    <location>
        <begin position="30"/>
        <end position="356"/>
    </location>
</feature>